<evidence type="ECO:0000313" key="2">
    <source>
        <dbReference type="EMBL" id="GAG66707.1"/>
    </source>
</evidence>
<accession>X1A9I2</accession>
<dbReference type="PANTHER" id="PTHR12110">
    <property type="entry name" value="HYDROXYPYRUVATE ISOMERASE"/>
    <property type="match status" value="1"/>
</dbReference>
<protein>
    <recommendedName>
        <fullName evidence="1">Xylose isomerase-like TIM barrel domain-containing protein</fullName>
    </recommendedName>
</protein>
<dbReference type="PANTHER" id="PTHR12110:SF21">
    <property type="entry name" value="XYLOSE ISOMERASE-LIKE TIM BARREL DOMAIN-CONTAINING PROTEIN"/>
    <property type="match status" value="1"/>
</dbReference>
<dbReference type="InterPro" id="IPR013022">
    <property type="entry name" value="Xyl_isomerase-like_TIM-brl"/>
</dbReference>
<dbReference type="EMBL" id="BART01002715">
    <property type="protein sequence ID" value="GAG66707.1"/>
    <property type="molecule type" value="Genomic_DNA"/>
</dbReference>
<reference evidence="2" key="1">
    <citation type="journal article" date="2014" name="Front. Microbiol.">
        <title>High frequency of phylogenetically diverse reductive dehalogenase-homologous genes in deep subseafloor sedimentary metagenomes.</title>
        <authorList>
            <person name="Kawai M."/>
            <person name="Futagami T."/>
            <person name="Toyoda A."/>
            <person name="Takaki Y."/>
            <person name="Nishi S."/>
            <person name="Hori S."/>
            <person name="Arai W."/>
            <person name="Tsubouchi T."/>
            <person name="Morono Y."/>
            <person name="Uchiyama I."/>
            <person name="Ito T."/>
            <person name="Fujiyama A."/>
            <person name="Inagaki F."/>
            <person name="Takami H."/>
        </authorList>
    </citation>
    <scope>NUCLEOTIDE SEQUENCE</scope>
    <source>
        <strain evidence="2">Expedition CK06-06</strain>
    </source>
</reference>
<dbReference type="SUPFAM" id="SSF51658">
    <property type="entry name" value="Xylose isomerase-like"/>
    <property type="match status" value="1"/>
</dbReference>
<dbReference type="Pfam" id="PF01261">
    <property type="entry name" value="AP_endonuc_2"/>
    <property type="match status" value="1"/>
</dbReference>
<sequence length="231" mass="25039">MKLGVMANCFGDKSWEDACKAASEAGLKAIEPGCGGFVGKAHCNPAELLKDKDAIKKFKEAAGKNGLEISALSCHGNALHPQKSVSDEHTADLVAAIELASKIGVKVINDFAGCPGAGKDAKYPNWITCPWPTYFGDSVKWQWGKKVVPFWKEMVKKAKKAGVKFGFEMHPGDVVYNTEALLKLREEVGAEEISCNFDPSHLFWQGMDPIVCIKKLGNTIVHVHALLAKSP</sequence>
<name>X1A9I2_9ZZZZ</name>
<gene>
    <name evidence="2" type="ORF">S01H4_08064</name>
</gene>
<dbReference type="InterPro" id="IPR036237">
    <property type="entry name" value="Xyl_isomerase-like_sf"/>
</dbReference>
<proteinExistence type="predicted"/>
<dbReference type="Gene3D" id="3.20.20.150">
    <property type="entry name" value="Divalent-metal-dependent TIM barrel enzymes"/>
    <property type="match status" value="1"/>
</dbReference>
<feature type="domain" description="Xylose isomerase-like TIM barrel" evidence="1">
    <location>
        <begin position="20"/>
        <end position="225"/>
    </location>
</feature>
<dbReference type="AlphaFoldDB" id="X1A9I2"/>
<comment type="caution">
    <text evidence="2">The sequence shown here is derived from an EMBL/GenBank/DDBJ whole genome shotgun (WGS) entry which is preliminary data.</text>
</comment>
<evidence type="ECO:0000259" key="1">
    <source>
        <dbReference type="Pfam" id="PF01261"/>
    </source>
</evidence>
<dbReference type="InterPro" id="IPR050312">
    <property type="entry name" value="IolE/XylAMocC-like"/>
</dbReference>
<organism evidence="2">
    <name type="scientific">marine sediment metagenome</name>
    <dbReference type="NCBI Taxonomy" id="412755"/>
    <lineage>
        <taxon>unclassified sequences</taxon>
        <taxon>metagenomes</taxon>
        <taxon>ecological metagenomes</taxon>
    </lineage>
</organism>